<accession>A0A6P7H216</accession>
<gene>
    <name evidence="1" type="primary">LOC114345884</name>
</gene>
<dbReference type="RefSeq" id="XP_028152502.1">
    <property type="nucleotide sequence ID" value="XM_028296701.1"/>
</dbReference>
<name>A0A6P7H216_DIAVI</name>
<sequence>MNMERIILNNKPSYWVEDNNVSSQYPLTNYNSPEYKEIFGEVIMATGLTNYTRIRRIQNIYDLGQFLIREQLKIALSNGSTTFYKVRRFMKIKRIYQPVALQFNADYRRCGVPNQTFKNKLQNLAPDEIILVVKIITDSPTNDNITPENSSDYFIEYIVYPH</sequence>
<reference evidence="1" key="1">
    <citation type="submission" date="2025-08" db="UniProtKB">
        <authorList>
            <consortium name="RefSeq"/>
        </authorList>
    </citation>
    <scope>IDENTIFICATION</scope>
    <source>
        <tissue evidence="1">Whole insect</tissue>
    </source>
</reference>
<protein>
    <submittedName>
        <fullName evidence="1">Uncharacterized protein LOC114345884</fullName>
    </submittedName>
</protein>
<proteinExistence type="predicted"/>
<evidence type="ECO:0000313" key="1">
    <source>
        <dbReference type="RefSeq" id="XP_028152502.1"/>
    </source>
</evidence>
<dbReference type="InParanoid" id="A0A6P7H216"/>
<organism evidence="1">
    <name type="scientific">Diabrotica virgifera virgifera</name>
    <name type="common">western corn rootworm</name>
    <dbReference type="NCBI Taxonomy" id="50390"/>
    <lineage>
        <taxon>Eukaryota</taxon>
        <taxon>Metazoa</taxon>
        <taxon>Ecdysozoa</taxon>
        <taxon>Arthropoda</taxon>
        <taxon>Hexapoda</taxon>
        <taxon>Insecta</taxon>
        <taxon>Pterygota</taxon>
        <taxon>Neoptera</taxon>
        <taxon>Endopterygota</taxon>
        <taxon>Coleoptera</taxon>
        <taxon>Polyphaga</taxon>
        <taxon>Cucujiformia</taxon>
        <taxon>Chrysomeloidea</taxon>
        <taxon>Chrysomelidae</taxon>
        <taxon>Galerucinae</taxon>
        <taxon>Diabroticina</taxon>
        <taxon>Diabroticites</taxon>
        <taxon>Diabrotica</taxon>
    </lineage>
</organism>
<dbReference type="AlphaFoldDB" id="A0A6P7H216"/>